<reference evidence="2 3" key="1">
    <citation type="submission" date="2019-02" db="EMBL/GenBank/DDBJ databases">
        <title>Deep-cultivation of Planctomycetes and their phenomic and genomic characterization uncovers novel biology.</title>
        <authorList>
            <person name="Wiegand S."/>
            <person name="Jogler M."/>
            <person name="Boedeker C."/>
            <person name="Pinto D."/>
            <person name="Vollmers J."/>
            <person name="Rivas-Marin E."/>
            <person name="Kohn T."/>
            <person name="Peeters S.H."/>
            <person name="Heuer A."/>
            <person name="Rast P."/>
            <person name="Oberbeckmann S."/>
            <person name="Bunk B."/>
            <person name="Jeske O."/>
            <person name="Meyerdierks A."/>
            <person name="Storesund J.E."/>
            <person name="Kallscheuer N."/>
            <person name="Luecker S."/>
            <person name="Lage O.M."/>
            <person name="Pohl T."/>
            <person name="Merkel B.J."/>
            <person name="Hornburger P."/>
            <person name="Mueller R.-W."/>
            <person name="Bruemmer F."/>
            <person name="Labrenz M."/>
            <person name="Spormann A.M."/>
            <person name="Op den Camp H."/>
            <person name="Overmann J."/>
            <person name="Amann R."/>
            <person name="Jetten M.S.M."/>
            <person name="Mascher T."/>
            <person name="Medema M.H."/>
            <person name="Devos D.P."/>
            <person name="Kaster A.-K."/>
            <person name="Ovreas L."/>
            <person name="Rohde M."/>
            <person name="Galperin M.Y."/>
            <person name="Jogler C."/>
        </authorList>
    </citation>
    <scope>NUCLEOTIDE SEQUENCE [LARGE SCALE GENOMIC DNA]</scope>
    <source>
        <strain evidence="2 3">Poly30</strain>
    </source>
</reference>
<evidence type="ECO:0000313" key="2">
    <source>
        <dbReference type="EMBL" id="QDV04597.1"/>
    </source>
</evidence>
<organism evidence="2 3">
    <name type="scientific">Saltatorellus ferox</name>
    <dbReference type="NCBI Taxonomy" id="2528018"/>
    <lineage>
        <taxon>Bacteria</taxon>
        <taxon>Pseudomonadati</taxon>
        <taxon>Planctomycetota</taxon>
        <taxon>Planctomycetia</taxon>
        <taxon>Planctomycetia incertae sedis</taxon>
        <taxon>Saltatorellus</taxon>
    </lineage>
</organism>
<feature type="transmembrane region" description="Helical" evidence="1">
    <location>
        <begin position="50"/>
        <end position="70"/>
    </location>
</feature>
<evidence type="ECO:0000313" key="3">
    <source>
        <dbReference type="Proteomes" id="UP000320390"/>
    </source>
</evidence>
<dbReference type="InterPro" id="IPR036514">
    <property type="entry name" value="SGNH_hydro_sf"/>
</dbReference>
<dbReference type="Gene3D" id="3.40.50.1110">
    <property type="entry name" value="SGNH hydrolase"/>
    <property type="match status" value="1"/>
</dbReference>
<dbReference type="SUPFAM" id="SSF52266">
    <property type="entry name" value="SGNH hydrolase"/>
    <property type="match status" value="1"/>
</dbReference>
<feature type="transmembrane region" description="Helical" evidence="1">
    <location>
        <begin position="18"/>
        <end position="38"/>
    </location>
</feature>
<keyword evidence="1" id="KW-1133">Transmembrane helix</keyword>
<gene>
    <name evidence="2" type="ORF">Poly30_00880</name>
</gene>
<name>A0A518EKI1_9BACT</name>
<sequence>MRCIPPPYIFLLTPPTWVIEWAILGWSLLAVGVPLLWFGWSRRRSAAGKILMNLGFLLAFAGAVEVGYWATRPSELERRPPSYQAYIVDDPDLGYTALAGARASVELWDGSTQVYGTEYVFDEFGTRRVPAVDGASPTGSLLCFGGSFMMGEGLAEDETLPARLQAELGGRLRVINFGLHGQGAHQMLARCRSGRIEAMPIPPPKAALYWAIPDHIVRAAGLRSWDKAGPLYESDHGGRVKEVGTFADLPGHPLPAPGTTGLASISWIRRRTMRTQPKTTSMDLERWAGIVATAQDEVHERFPGCSFHVLLDDPQARLADTMQDALRKRGIEALRVSQFLDGYRGDPKPWRMHAKDVHPTAKATEILAAGLVPRIKSSSH</sequence>
<proteinExistence type="predicted"/>
<accession>A0A518EKI1</accession>
<keyword evidence="1" id="KW-0472">Membrane</keyword>
<keyword evidence="3" id="KW-1185">Reference proteome</keyword>
<dbReference type="Proteomes" id="UP000320390">
    <property type="component" value="Chromosome"/>
</dbReference>
<dbReference type="EMBL" id="CP036434">
    <property type="protein sequence ID" value="QDV04597.1"/>
    <property type="molecule type" value="Genomic_DNA"/>
</dbReference>
<dbReference type="GO" id="GO:0016788">
    <property type="term" value="F:hydrolase activity, acting on ester bonds"/>
    <property type="evidence" value="ECO:0007669"/>
    <property type="project" value="UniProtKB-ARBA"/>
</dbReference>
<protein>
    <recommendedName>
        <fullName evidence="4">SGNH hydrolase-type esterase domain-containing protein</fullName>
    </recommendedName>
</protein>
<evidence type="ECO:0000256" key="1">
    <source>
        <dbReference type="SAM" id="Phobius"/>
    </source>
</evidence>
<evidence type="ECO:0008006" key="4">
    <source>
        <dbReference type="Google" id="ProtNLM"/>
    </source>
</evidence>
<keyword evidence="1" id="KW-0812">Transmembrane</keyword>
<dbReference type="AlphaFoldDB" id="A0A518EKI1"/>